<dbReference type="EMBL" id="QANS01000002">
    <property type="protein sequence ID" value="PTU32150.1"/>
    <property type="molecule type" value="Genomic_DNA"/>
</dbReference>
<keyword evidence="2 7" id="KW-0132">Cell division</keyword>
<keyword evidence="7" id="KW-0175">Coiled coil</keyword>
<sequence>MPRFAVILLALLLAGLQWRLWVADGGIAHTHRLQVQVDEQRAENEKLKVRNAALDAEVADLNSGVQAIEARARTTMGMIRQGETFYLVVEP</sequence>
<dbReference type="InterPro" id="IPR023081">
    <property type="entry name" value="Cell_div_FtsB"/>
</dbReference>
<keyword evidence="6 7" id="KW-0131">Cell cycle</keyword>
<proteinExistence type="inferred from homology"/>
<feature type="topological domain" description="Cytoplasmic" evidence="7">
    <location>
        <begin position="1"/>
        <end position="4"/>
    </location>
</feature>
<evidence type="ECO:0000256" key="3">
    <source>
        <dbReference type="ARBA" id="ARBA00022692"/>
    </source>
</evidence>
<dbReference type="Proteomes" id="UP000244248">
    <property type="component" value="Unassembled WGS sequence"/>
</dbReference>
<dbReference type="Gene3D" id="1.20.5.400">
    <property type="match status" value="1"/>
</dbReference>
<dbReference type="HAMAP" id="MF_00599">
    <property type="entry name" value="FtsB"/>
    <property type="match status" value="1"/>
</dbReference>
<dbReference type="GO" id="GO:0043093">
    <property type="term" value="P:FtsZ-dependent cytokinesis"/>
    <property type="evidence" value="ECO:0007669"/>
    <property type="project" value="UniProtKB-UniRule"/>
</dbReference>
<keyword evidence="4 7" id="KW-1133">Transmembrane helix</keyword>
<dbReference type="PANTHER" id="PTHR37485:SF1">
    <property type="entry name" value="CELL DIVISION PROTEIN FTSB"/>
    <property type="match status" value="1"/>
</dbReference>
<evidence type="ECO:0000313" key="8">
    <source>
        <dbReference type="EMBL" id="PTU32150.1"/>
    </source>
</evidence>
<dbReference type="GO" id="GO:0032153">
    <property type="term" value="C:cell division site"/>
    <property type="evidence" value="ECO:0007669"/>
    <property type="project" value="UniProtKB-UniRule"/>
</dbReference>
<dbReference type="InterPro" id="IPR007060">
    <property type="entry name" value="FtsL/DivIC"/>
</dbReference>
<keyword evidence="5 7" id="KW-0472">Membrane</keyword>
<keyword evidence="1 7" id="KW-1003">Cell membrane</keyword>
<evidence type="ECO:0000256" key="6">
    <source>
        <dbReference type="ARBA" id="ARBA00023306"/>
    </source>
</evidence>
<evidence type="ECO:0000256" key="2">
    <source>
        <dbReference type="ARBA" id="ARBA00022618"/>
    </source>
</evidence>
<comment type="function">
    <text evidence="7">Essential cell division protein. May link together the upstream cell division proteins, which are predominantly cytoplasmic, with the downstream cell division proteins, which are predominantly periplasmic.</text>
</comment>
<dbReference type="GO" id="GO:0030428">
    <property type="term" value="C:cell septum"/>
    <property type="evidence" value="ECO:0007669"/>
    <property type="project" value="TreeGrafter"/>
</dbReference>
<evidence type="ECO:0000256" key="5">
    <source>
        <dbReference type="ARBA" id="ARBA00023136"/>
    </source>
</evidence>
<feature type="topological domain" description="Periplasmic" evidence="7">
    <location>
        <begin position="23"/>
        <end position="91"/>
    </location>
</feature>
<feature type="coiled-coil region" evidence="7">
    <location>
        <begin position="30"/>
        <end position="57"/>
    </location>
</feature>
<gene>
    <name evidence="7" type="primary">ftsB</name>
    <name evidence="8" type="ORF">CJD38_05660</name>
</gene>
<comment type="subcellular location">
    <subcellularLocation>
        <location evidence="7">Cell inner membrane</location>
        <topology evidence="7">Single-pass type II membrane protein</topology>
    </subcellularLocation>
    <text evidence="7">Localizes to the division septum.</text>
</comment>
<dbReference type="NCBIfam" id="NF002058">
    <property type="entry name" value="PRK00888.1"/>
    <property type="match status" value="1"/>
</dbReference>
<evidence type="ECO:0000256" key="7">
    <source>
        <dbReference type="HAMAP-Rule" id="MF_00599"/>
    </source>
</evidence>
<comment type="caution">
    <text evidence="8">The sequence shown here is derived from an EMBL/GenBank/DDBJ whole genome shotgun (WGS) entry which is preliminary data.</text>
</comment>
<name>A0A2T5MHW3_9GAMM</name>
<organism evidence="8 9">
    <name type="scientific">Stenotrophobium rhamnosiphilum</name>
    <dbReference type="NCBI Taxonomy" id="2029166"/>
    <lineage>
        <taxon>Bacteria</taxon>
        <taxon>Pseudomonadati</taxon>
        <taxon>Pseudomonadota</taxon>
        <taxon>Gammaproteobacteria</taxon>
        <taxon>Nevskiales</taxon>
        <taxon>Nevskiaceae</taxon>
        <taxon>Stenotrophobium</taxon>
    </lineage>
</organism>
<dbReference type="OrthoDB" id="7061211at2"/>
<evidence type="ECO:0000256" key="4">
    <source>
        <dbReference type="ARBA" id="ARBA00022989"/>
    </source>
</evidence>
<accession>A0A2T5MHW3</accession>
<dbReference type="PANTHER" id="PTHR37485">
    <property type="entry name" value="CELL DIVISION PROTEIN FTSB"/>
    <property type="match status" value="1"/>
</dbReference>
<keyword evidence="3 7" id="KW-0812">Transmembrane</keyword>
<protein>
    <recommendedName>
        <fullName evidence="7">Cell division protein FtsB</fullName>
    </recommendedName>
</protein>
<evidence type="ECO:0000256" key="1">
    <source>
        <dbReference type="ARBA" id="ARBA00022475"/>
    </source>
</evidence>
<dbReference type="RefSeq" id="WP_107939342.1">
    <property type="nucleotide sequence ID" value="NZ_QANS01000002.1"/>
</dbReference>
<dbReference type="Pfam" id="PF04977">
    <property type="entry name" value="DivIC"/>
    <property type="match status" value="1"/>
</dbReference>
<comment type="similarity">
    <text evidence="7">Belongs to the FtsB family.</text>
</comment>
<comment type="subunit">
    <text evidence="7">Part of a complex composed of FtsB, FtsL and FtsQ.</text>
</comment>
<dbReference type="GO" id="GO:0005886">
    <property type="term" value="C:plasma membrane"/>
    <property type="evidence" value="ECO:0007669"/>
    <property type="project" value="UniProtKB-SubCell"/>
</dbReference>
<keyword evidence="7" id="KW-0997">Cell inner membrane</keyword>
<reference evidence="8 9" key="1">
    <citation type="submission" date="2018-04" db="EMBL/GenBank/DDBJ databases">
        <title>Novel species isolated from glacier.</title>
        <authorList>
            <person name="Liu Q."/>
            <person name="Xin Y.-H."/>
        </authorList>
    </citation>
    <scope>NUCLEOTIDE SEQUENCE [LARGE SCALE GENOMIC DNA]</scope>
    <source>
        <strain evidence="8 9">GT1R17</strain>
    </source>
</reference>
<keyword evidence="9" id="KW-1185">Reference proteome</keyword>
<evidence type="ECO:0000313" key="9">
    <source>
        <dbReference type="Proteomes" id="UP000244248"/>
    </source>
</evidence>
<dbReference type="AlphaFoldDB" id="A0A2T5MHW3"/>